<accession>A0A087GNP2</accession>
<feature type="compositionally biased region" description="Acidic residues" evidence="1">
    <location>
        <begin position="78"/>
        <end position="97"/>
    </location>
</feature>
<evidence type="ECO:0000313" key="3">
    <source>
        <dbReference type="Proteomes" id="UP000029120"/>
    </source>
</evidence>
<keyword evidence="3" id="KW-1185">Reference proteome</keyword>
<proteinExistence type="predicted"/>
<evidence type="ECO:0000313" key="2">
    <source>
        <dbReference type="EMBL" id="KFK31494.1"/>
    </source>
</evidence>
<dbReference type="AlphaFoldDB" id="A0A087GNP2"/>
<feature type="region of interest" description="Disordered" evidence="1">
    <location>
        <begin position="23"/>
        <end position="118"/>
    </location>
</feature>
<protein>
    <submittedName>
        <fullName evidence="2">Uncharacterized protein</fullName>
    </submittedName>
</protein>
<dbReference type="Proteomes" id="UP000029120">
    <property type="component" value="Chromosome 6"/>
</dbReference>
<name>A0A087GNP2_ARAAL</name>
<dbReference type="Gramene" id="KFK31494">
    <property type="protein sequence ID" value="KFK31494"/>
    <property type="gene ID" value="AALP_AA6G119700"/>
</dbReference>
<dbReference type="EMBL" id="CM002874">
    <property type="protein sequence ID" value="KFK31494.1"/>
    <property type="molecule type" value="Genomic_DNA"/>
</dbReference>
<organism evidence="2 3">
    <name type="scientific">Arabis alpina</name>
    <name type="common">Alpine rock-cress</name>
    <dbReference type="NCBI Taxonomy" id="50452"/>
    <lineage>
        <taxon>Eukaryota</taxon>
        <taxon>Viridiplantae</taxon>
        <taxon>Streptophyta</taxon>
        <taxon>Embryophyta</taxon>
        <taxon>Tracheophyta</taxon>
        <taxon>Spermatophyta</taxon>
        <taxon>Magnoliopsida</taxon>
        <taxon>eudicotyledons</taxon>
        <taxon>Gunneridae</taxon>
        <taxon>Pentapetalae</taxon>
        <taxon>rosids</taxon>
        <taxon>malvids</taxon>
        <taxon>Brassicales</taxon>
        <taxon>Brassicaceae</taxon>
        <taxon>Arabideae</taxon>
        <taxon>Arabis</taxon>
    </lineage>
</organism>
<gene>
    <name evidence="2" type="ordered locus">AALP_Aa6g119700</name>
</gene>
<reference evidence="3" key="1">
    <citation type="journal article" date="2015" name="Nat. Plants">
        <title>Genome expansion of Arabis alpina linked with retrotransposition and reduced symmetric DNA methylation.</title>
        <authorList>
            <person name="Willing E.M."/>
            <person name="Rawat V."/>
            <person name="Mandakova T."/>
            <person name="Maumus F."/>
            <person name="James G.V."/>
            <person name="Nordstroem K.J."/>
            <person name="Becker C."/>
            <person name="Warthmann N."/>
            <person name="Chica C."/>
            <person name="Szarzynska B."/>
            <person name="Zytnicki M."/>
            <person name="Albani M.C."/>
            <person name="Kiefer C."/>
            <person name="Bergonzi S."/>
            <person name="Castaings L."/>
            <person name="Mateos J.L."/>
            <person name="Berns M.C."/>
            <person name="Bujdoso N."/>
            <person name="Piofczyk T."/>
            <person name="de Lorenzo L."/>
            <person name="Barrero-Sicilia C."/>
            <person name="Mateos I."/>
            <person name="Piednoel M."/>
            <person name="Hagmann J."/>
            <person name="Chen-Min-Tao R."/>
            <person name="Iglesias-Fernandez R."/>
            <person name="Schuster S.C."/>
            <person name="Alonso-Blanco C."/>
            <person name="Roudier F."/>
            <person name="Carbonero P."/>
            <person name="Paz-Ares J."/>
            <person name="Davis S.J."/>
            <person name="Pecinka A."/>
            <person name="Quesneville H."/>
            <person name="Colot V."/>
            <person name="Lysak M.A."/>
            <person name="Weigel D."/>
            <person name="Coupland G."/>
            <person name="Schneeberger K."/>
        </authorList>
    </citation>
    <scope>NUCLEOTIDE SEQUENCE [LARGE SCALE GENOMIC DNA]</scope>
    <source>
        <strain evidence="3">cv. Pajares</strain>
    </source>
</reference>
<feature type="compositionally biased region" description="Polar residues" evidence="1">
    <location>
        <begin position="33"/>
        <end position="53"/>
    </location>
</feature>
<evidence type="ECO:0000256" key="1">
    <source>
        <dbReference type="SAM" id="MobiDB-lite"/>
    </source>
</evidence>
<feature type="compositionally biased region" description="Basic and acidic residues" evidence="1">
    <location>
        <begin position="66"/>
        <end position="77"/>
    </location>
</feature>
<sequence>MPPRRIVMLGLPRPEVINLSESEEMSHDMGGLNSETTWGSDQSGFINVQTWPSESEEPDEPMYVVDRAEPNKYHDEREDSMETEPEEDPEEDPEEELTDRNEEVQPVLGSEATQLPIAEPKSPVYIEISLDSAMSLERKDNLVPGETRIQMPPGPGNDFPLISANTSQPALGSIFDDSPGWPDYWRQYTGDMHQSEADKSW</sequence>